<feature type="compositionally biased region" description="Polar residues" evidence="7">
    <location>
        <begin position="566"/>
        <end position="576"/>
    </location>
</feature>
<evidence type="ECO:0000256" key="7">
    <source>
        <dbReference type="SAM" id="MobiDB-lite"/>
    </source>
</evidence>
<feature type="region of interest" description="Disordered" evidence="7">
    <location>
        <begin position="488"/>
        <end position="517"/>
    </location>
</feature>
<reference evidence="9" key="1">
    <citation type="submission" date="2021-10" db="EMBL/GenBank/DDBJ databases">
        <authorList>
            <person name="Piombo E."/>
        </authorList>
    </citation>
    <scope>NUCLEOTIDE SEQUENCE</scope>
</reference>
<gene>
    <name evidence="9" type="ORF">CSOL1703_00004907</name>
</gene>
<evidence type="ECO:0000256" key="1">
    <source>
        <dbReference type="ARBA" id="ARBA00004651"/>
    </source>
</evidence>
<dbReference type="CDD" id="cd06174">
    <property type="entry name" value="MFS"/>
    <property type="match status" value="1"/>
</dbReference>
<keyword evidence="2" id="KW-0813">Transport</keyword>
<name>A0A9N9ZD31_9HYPO</name>
<dbReference type="PANTHER" id="PTHR23502:SF186">
    <property type="entry name" value="MAJOR FACILITATOR SUPERFAMILY (MFS) PROFILE DOMAIN-CONTAINING PROTEIN"/>
    <property type="match status" value="1"/>
</dbReference>
<feature type="region of interest" description="Disordered" evidence="7">
    <location>
        <begin position="532"/>
        <end position="578"/>
    </location>
</feature>
<feature type="compositionally biased region" description="Polar residues" evidence="7">
    <location>
        <begin position="30"/>
        <end position="41"/>
    </location>
</feature>
<feature type="compositionally biased region" description="Basic and acidic residues" evidence="7">
    <location>
        <begin position="134"/>
        <end position="143"/>
    </location>
</feature>
<feature type="transmembrane region" description="Helical" evidence="8">
    <location>
        <begin position="1297"/>
        <end position="1316"/>
    </location>
</feature>
<feature type="region of interest" description="Disordered" evidence="7">
    <location>
        <begin position="1468"/>
        <end position="1507"/>
    </location>
</feature>
<organism evidence="9 10">
    <name type="scientific">Clonostachys solani</name>
    <dbReference type="NCBI Taxonomy" id="160281"/>
    <lineage>
        <taxon>Eukaryota</taxon>
        <taxon>Fungi</taxon>
        <taxon>Dikarya</taxon>
        <taxon>Ascomycota</taxon>
        <taxon>Pezizomycotina</taxon>
        <taxon>Sordariomycetes</taxon>
        <taxon>Hypocreomycetidae</taxon>
        <taxon>Hypocreales</taxon>
        <taxon>Bionectriaceae</taxon>
        <taxon>Clonostachys</taxon>
    </lineage>
</organism>
<evidence type="ECO:0000256" key="2">
    <source>
        <dbReference type="ARBA" id="ARBA00022448"/>
    </source>
</evidence>
<evidence type="ECO:0008006" key="11">
    <source>
        <dbReference type="Google" id="ProtNLM"/>
    </source>
</evidence>
<evidence type="ECO:0000313" key="10">
    <source>
        <dbReference type="Proteomes" id="UP000775872"/>
    </source>
</evidence>
<dbReference type="InterPro" id="IPR036259">
    <property type="entry name" value="MFS_trans_sf"/>
</dbReference>
<dbReference type="PANTHER" id="PTHR23502">
    <property type="entry name" value="MAJOR FACILITATOR SUPERFAMILY"/>
    <property type="match status" value="1"/>
</dbReference>
<feature type="transmembrane region" description="Helical" evidence="8">
    <location>
        <begin position="1005"/>
        <end position="1025"/>
    </location>
</feature>
<evidence type="ECO:0000313" key="9">
    <source>
        <dbReference type="EMBL" id="CAH0053039.1"/>
    </source>
</evidence>
<feature type="transmembrane region" description="Helical" evidence="8">
    <location>
        <begin position="887"/>
        <end position="906"/>
    </location>
</feature>
<dbReference type="Gene3D" id="1.20.1250.20">
    <property type="entry name" value="MFS general substrate transporter like domains"/>
    <property type="match status" value="1"/>
</dbReference>
<dbReference type="EMBL" id="CABFOC020000045">
    <property type="protein sequence ID" value="CAH0053039.1"/>
    <property type="molecule type" value="Genomic_DNA"/>
</dbReference>
<proteinExistence type="predicted"/>
<keyword evidence="3" id="KW-1003">Cell membrane</keyword>
<feature type="compositionally biased region" description="Polar residues" evidence="7">
    <location>
        <begin position="1468"/>
        <end position="1478"/>
    </location>
</feature>
<evidence type="ECO:0000256" key="3">
    <source>
        <dbReference type="ARBA" id="ARBA00022475"/>
    </source>
</evidence>
<dbReference type="Proteomes" id="UP000775872">
    <property type="component" value="Unassembled WGS sequence"/>
</dbReference>
<dbReference type="GO" id="GO:0005886">
    <property type="term" value="C:plasma membrane"/>
    <property type="evidence" value="ECO:0007669"/>
    <property type="project" value="UniProtKB-SubCell"/>
</dbReference>
<accession>A0A9N9ZD31</accession>
<feature type="region of interest" description="Disordered" evidence="7">
    <location>
        <begin position="304"/>
        <end position="345"/>
    </location>
</feature>
<feature type="compositionally biased region" description="Basic and acidic residues" evidence="7">
    <location>
        <begin position="316"/>
        <end position="334"/>
    </location>
</feature>
<dbReference type="SUPFAM" id="SSF103473">
    <property type="entry name" value="MFS general substrate transporter"/>
    <property type="match status" value="1"/>
</dbReference>
<feature type="region of interest" description="Disordered" evidence="7">
    <location>
        <begin position="226"/>
        <end position="290"/>
    </location>
</feature>
<dbReference type="OrthoDB" id="10250282at2759"/>
<feature type="region of interest" description="Disordered" evidence="7">
    <location>
        <begin position="81"/>
        <end position="214"/>
    </location>
</feature>
<comment type="subcellular location">
    <subcellularLocation>
        <location evidence="1">Cell membrane</location>
        <topology evidence="1">Multi-pass membrane protein</topology>
    </subcellularLocation>
</comment>
<keyword evidence="5 8" id="KW-1133">Transmembrane helix</keyword>
<keyword evidence="4 8" id="KW-0812">Transmembrane</keyword>
<feature type="compositionally biased region" description="Basic and acidic residues" evidence="7">
    <location>
        <begin position="227"/>
        <end position="240"/>
    </location>
</feature>
<feature type="transmembrane region" description="Helical" evidence="8">
    <location>
        <begin position="1122"/>
        <end position="1140"/>
    </location>
</feature>
<feature type="transmembrane region" description="Helical" evidence="8">
    <location>
        <begin position="1087"/>
        <end position="1110"/>
    </location>
</feature>
<feature type="region of interest" description="Disordered" evidence="7">
    <location>
        <begin position="1"/>
        <end position="41"/>
    </location>
</feature>
<feature type="compositionally biased region" description="Polar residues" evidence="7">
    <location>
        <begin position="1498"/>
        <end position="1507"/>
    </location>
</feature>
<evidence type="ECO:0000256" key="4">
    <source>
        <dbReference type="ARBA" id="ARBA00022692"/>
    </source>
</evidence>
<feature type="compositionally biased region" description="Polar residues" evidence="7">
    <location>
        <begin position="335"/>
        <end position="345"/>
    </location>
</feature>
<feature type="region of interest" description="Disordered" evidence="7">
    <location>
        <begin position="736"/>
        <end position="763"/>
    </location>
</feature>
<protein>
    <recommendedName>
        <fullName evidence="11">Polyamine transport protein</fullName>
    </recommendedName>
</protein>
<dbReference type="GO" id="GO:0022857">
    <property type="term" value="F:transmembrane transporter activity"/>
    <property type="evidence" value="ECO:0007669"/>
    <property type="project" value="TreeGrafter"/>
</dbReference>
<evidence type="ECO:0000256" key="6">
    <source>
        <dbReference type="ARBA" id="ARBA00023136"/>
    </source>
</evidence>
<feature type="transmembrane region" description="Helical" evidence="8">
    <location>
        <begin position="820"/>
        <end position="842"/>
    </location>
</feature>
<keyword evidence="6 8" id="KW-0472">Membrane</keyword>
<feature type="transmembrane region" description="Helical" evidence="8">
    <location>
        <begin position="975"/>
        <end position="999"/>
    </location>
</feature>
<feature type="compositionally biased region" description="Polar residues" evidence="7">
    <location>
        <begin position="255"/>
        <end position="287"/>
    </location>
</feature>
<feature type="transmembrane region" description="Helical" evidence="8">
    <location>
        <begin position="1264"/>
        <end position="1285"/>
    </location>
</feature>
<sequence>METGDFDNTPAPSARPSLAVLRPEEDDTGLSISSSHQGSTSYRHHLLKTATGGSFVADRNLPVPPILSSYSLPKSVHARIDGPKLERENQSFSAEQHIKAPATPPPALIPGKHGAPQQTPKLERDFSSPPLTEMKQRALEHSRNRSRNTESSVDNASTRDSVRRSSTVGRDSPVSDQVSIRSGEIHQTRADGSISVTKVPVPVSRTQGHNPVVKVRPAFDQVSLFPEADKAHSDAPRSVEKVGPFDPELDKHSETSSIPSSQIRLFPTQSETPHQQSENISKSNVKNNPDLGIRQYESLSKVRPFDHTESGQCCSHEIENDGRPVEETETRIDQQDQSSTPNNLNSTKHALDECGIVNGEYNPQTKRVSGQHSIQKCETFPTENEFGAHLIEEHGEEADFVNPTRKDSEAQHEVFQCNVFPTSMENRQHEWDICTTVPTVEQAAGAHSVQECAPSEDAKSIETNQHDLSDCQGDDHELMNITSGDPLIAKHRNSQDSENGESGAGQEGSNPSESRNGHHNALQWFKQVFRQRGSNESAPTELTAMEHNRRRVSEPLRKKSDRNTLLAGSSPQSAKSGTRIDEAGFTQAVSDLERLFGEAIAVMSQAVEHSEKFCNQRIQIPEQERLPRAQSLGNDYKNLEAASNSGGRRLSETELIEMFPLRAENTAMRDSTNRPSQKTSLIVPNRRSSWKKSPLGRHQPANSHQDVPIREHMPPCSMSGAVCDVIEVVEFTRDDRKTTSDNTVRRTTPPDHHLPGRNQLAGDNTLPETDVAGRQMNHDHGINLHHRSHVSLRGLQPFSLARSHKRQSIARDWSPVRKRFVAAVACISTALVGLIVGIYSGLVPKIQYYIIDESHLAVLGNAGCFLGLAIPTFFCWPLPLLHGRKPYILTSLALAMPLLFPQALAVDSQRITNTGSWRALLLASRALMGASLGFASMNFHSILTDLFGASLMSANPHEEVVDRYDARRHGGGMGIWLGIWTWCWIGSLAVGFLIGAAIINEQPPAWGFYVSIILIAMVLILNIICPEVRRSAYRRSMTEVRTETDISRRIARGEVMMHRVRTGPKWCGQEVFHGVLLSLEMLHQPGFAILALYVAWIYAQIVLTIILLGSLTSKIYRYQSPYVGFLVGSVALGALLAIPFQKASIFSRSRGSRVNSSRATLDRKLSWTSHLGRRAVFTSLLPVAGGCYAAASTGPPLHVSVPTILAFGVGFLSSLAISECNGIIMEAFDTSDLCPGMTGRQRDPSGNMGKRINYSSFPRVTSGYAIIHTFAFILSAFSTALGGLMTRTLGQRVSSGIVAGILFLLTMSLLLVLIRFKNVQIIPDSKTEEMEKIVDARRKSIAKIETITEEGQDIFEADEAWKSTMMGNPVSELRRMNVLEFGSMSRWQEIRKRNKLIDEDAHLCNRTALGEGLEALDDHMSELRRDAHELLRMASLKSLKGKRSRLFRRSDQGSDNSHQLEMDNLSSGAESIEQTAGSQFHERDLGSRTVLEEDEIEGTSSHQVRHK</sequence>
<comment type="caution">
    <text evidence="9">The sequence shown here is derived from an EMBL/GenBank/DDBJ whole genome shotgun (WGS) entry which is preliminary data.</text>
</comment>
<feature type="compositionally biased region" description="Basic and acidic residues" evidence="7">
    <location>
        <begin position="544"/>
        <end position="562"/>
    </location>
</feature>
<feature type="compositionally biased region" description="Polar residues" evidence="7">
    <location>
        <begin position="668"/>
        <end position="682"/>
    </location>
</feature>
<feature type="region of interest" description="Disordered" evidence="7">
    <location>
        <begin position="663"/>
        <end position="708"/>
    </location>
</feature>
<evidence type="ECO:0000256" key="8">
    <source>
        <dbReference type="SAM" id="Phobius"/>
    </source>
</evidence>
<evidence type="ECO:0000256" key="5">
    <source>
        <dbReference type="ARBA" id="ARBA00022989"/>
    </source>
</evidence>
<keyword evidence="10" id="KW-1185">Reference proteome</keyword>
<feature type="transmembrane region" description="Helical" evidence="8">
    <location>
        <begin position="854"/>
        <end position="875"/>
    </location>
</feature>